<name>A0A419ABC6_9RHOB</name>
<evidence type="ECO:0000256" key="2">
    <source>
        <dbReference type="PIRSR" id="PIRSR603542-2"/>
    </source>
</evidence>
<keyword evidence="2" id="KW-0460">Magnesium</keyword>
<dbReference type="GO" id="GO:0009366">
    <property type="term" value="C:enterobactin synthetase complex"/>
    <property type="evidence" value="ECO:0007669"/>
    <property type="project" value="InterPro"/>
</dbReference>
<protein>
    <recommendedName>
        <fullName evidence="3">4'-phosphopantetheinyl transferase N-terminal domain-containing protein</fullName>
    </recommendedName>
</protein>
<accession>A0A419ABC6</accession>
<proteinExistence type="predicted"/>
<dbReference type="GO" id="GO:0008897">
    <property type="term" value="F:holo-[acyl-carrier-protein] synthase activity"/>
    <property type="evidence" value="ECO:0007669"/>
    <property type="project" value="TreeGrafter"/>
</dbReference>
<sequence>MAIGKDKLPDWPPGWSGSISHSDEVAGAVAMPVAGRASTVLGLDLERIVPPGTARQIASGVMPERSPGGSGLPLAEEITRVFSAKEALCEALFPHTRQFREFSAASIDWHRDGPGDPVRVR</sequence>
<feature type="binding site" evidence="1">
    <location>
        <position position="44"/>
    </location>
    <ligand>
        <name>CoA</name>
        <dbReference type="ChEBI" id="CHEBI:57287"/>
    </ligand>
</feature>
<organism evidence="4 5">
    <name type="scientific">Paracoccus siganidrum</name>
    <dbReference type="NCBI Taxonomy" id="1276757"/>
    <lineage>
        <taxon>Bacteria</taxon>
        <taxon>Pseudomonadati</taxon>
        <taxon>Pseudomonadota</taxon>
        <taxon>Alphaproteobacteria</taxon>
        <taxon>Rhodobacterales</taxon>
        <taxon>Paracoccaceae</taxon>
        <taxon>Paracoccus</taxon>
    </lineage>
</organism>
<evidence type="ECO:0000259" key="3">
    <source>
        <dbReference type="Pfam" id="PF17837"/>
    </source>
</evidence>
<feature type="binding site" evidence="2">
    <location>
        <position position="46"/>
    </location>
    <ligand>
        <name>Mg(2+)</name>
        <dbReference type="ChEBI" id="CHEBI:18420"/>
    </ligand>
</feature>
<keyword evidence="2" id="KW-0479">Metal-binding</keyword>
<feature type="binding site" evidence="2">
    <location>
        <position position="44"/>
    </location>
    <ligand>
        <name>Mg(2+)</name>
        <dbReference type="ChEBI" id="CHEBI:18420"/>
    </ligand>
</feature>
<dbReference type="Proteomes" id="UP000283587">
    <property type="component" value="Unassembled WGS sequence"/>
</dbReference>
<keyword evidence="5" id="KW-1185">Reference proteome</keyword>
<feature type="binding site" evidence="1">
    <location>
        <begin position="20"/>
        <end position="21"/>
    </location>
    <ligand>
        <name>CoA</name>
        <dbReference type="ChEBI" id="CHEBI:57287"/>
    </ligand>
</feature>
<evidence type="ECO:0000313" key="4">
    <source>
        <dbReference type="EMBL" id="RJL20753.1"/>
    </source>
</evidence>
<dbReference type="InterPro" id="IPR041354">
    <property type="entry name" value="4PPT_N"/>
</dbReference>
<dbReference type="EMBL" id="QZEW01000008">
    <property type="protein sequence ID" value="RJL20753.1"/>
    <property type="molecule type" value="Genomic_DNA"/>
</dbReference>
<gene>
    <name evidence="4" type="ORF">D3P05_02625</name>
</gene>
<feature type="domain" description="4'-phosphopantetheinyl transferase N-terminal" evidence="3">
    <location>
        <begin position="4"/>
        <end position="30"/>
    </location>
</feature>
<dbReference type="GO" id="GO:0046872">
    <property type="term" value="F:metal ion binding"/>
    <property type="evidence" value="ECO:0007669"/>
    <property type="project" value="UniProtKB-KW"/>
</dbReference>
<comment type="caution">
    <text evidence="4">The sequence shown here is derived from an EMBL/GenBank/DDBJ whole genome shotgun (WGS) entry which is preliminary data.</text>
</comment>
<comment type="cofactor">
    <cofactor evidence="2">
        <name>Mg(2+)</name>
        <dbReference type="ChEBI" id="CHEBI:18420"/>
    </cofactor>
</comment>
<reference evidence="5" key="1">
    <citation type="submission" date="2018-09" db="EMBL/GenBank/DDBJ databases">
        <title>Paracoccus onubensis nov. sp. a moderate halophilic bacterium isolated from Gruta de las Maravillas (Aracena, Spain).</title>
        <authorList>
            <person name="Jurado V."/>
            <person name="Gutierrez-Patricio S."/>
            <person name="Gonzalez-Pimentel J.L."/>
            <person name="Miller A.Z."/>
            <person name="Laiz L."/>
            <person name="Saiz-Jimenez C."/>
        </authorList>
    </citation>
    <scope>NUCLEOTIDE SEQUENCE [LARGE SCALE GENOMIC DNA]</scope>
    <source>
        <strain evidence="5">DSM 26381</strain>
    </source>
</reference>
<feature type="binding site" evidence="1">
    <location>
        <position position="86"/>
    </location>
    <ligand>
        <name>CoA</name>
        <dbReference type="ChEBI" id="CHEBI:57287"/>
    </ligand>
</feature>
<evidence type="ECO:0000256" key="1">
    <source>
        <dbReference type="PIRSR" id="PIRSR603542-1"/>
    </source>
</evidence>
<dbReference type="PANTHER" id="PTHR38096:SF1">
    <property type="entry name" value="ENTEROBACTIN SYNTHASE COMPONENT D"/>
    <property type="match status" value="1"/>
</dbReference>
<dbReference type="AlphaFoldDB" id="A0A419ABC6"/>
<dbReference type="PANTHER" id="PTHR38096">
    <property type="entry name" value="ENTEROBACTIN SYNTHASE COMPONENT D"/>
    <property type="match status" value="1"/>
</dbReference>
<dbReference type="InterPro" id="IPR003542">
    <property type="entry name" value="Enbac_synth_compD-like"/>
</dbReference>
<dbReference type="GO" id="GO:0009239">
    <property type="term" value="P:enterobactin biosynthetic process"/>
    <property type="evidence" value="ECO:0007669"/>
    <property type="project" value="InterPro"/>
</dbReference>
<dbReference type="GO" id="GO:0005886">
    <property type="term" value="C:plasma membrane"/>
    <property type="evidence" value="ECO:0007669"/>
    <property type="project" value="TreeGrafter"/>
</dbReference>
<dbReference type="Pfam" id="PF17837">
    <property type="entry name" value="4PPT_N"/>
    <property type="match status" value="1"/>
</dbReference>
<evidence type="ECO:0000313" key="5">
    <source>
        <dbReference type="Proteomes" id="UP000283587"/>
    </source>
</evidence>